<evidence type="ECO:0000256" key="1">
    <source>
        <dbReference type="ARBA" id="ARBA00022729"/>
    </source>
</evidence>
<dbReference type="PANTHER" id="PTHR33470:SF21">
    <property type="entry name" value="NON-CLASSICAL ARABINOGALACTAN PROTEIN 31"/>
    <property type="match status" value="1"/>
</dbReference>
<dbReference type="Pfam" id="PF01190">
    <property type="entry name" value="Pollen_Ole_e_1"/>
    <property type="match status" value="1"/>
</dbReference>
<evidence type="ECO:0000313" key="4">
    <source>
        <dbReference type="EMBL" id="EOA38164.1"/>
    </source>
</evidence>
<dbReference type="PANTHER" id="PTHR33470">
    <property type="entry name" value="OS01G0164075 PROTEIN"/>
    <property type="match status" value="1"/>
</dbReference>
<dbReference type="KEGG" id="crb:17898652"/>
<protein>
    <submittedName>
        <fullName evidence="4">Uncharacterized protein</fullName>
    </submittedName>
</protein>
<dbReference type="Proteomes" id="UP000029121">
    <property type="component" value="Unassembled WGS sequence"/>
</dbReference>
<keyword evidence="5" id="KW-1185">Reference proteome</keyword>
<dbReference type="OrthoDB" id="665669at2759"/>
<feature type="signal peptide" evidence="3">
    <location>
        <begin position="1"/>
        <end position="24"/>
    </location>
</feature>
<dbReference type="GO" id="GO:0071944">
    <property type="term" value="C:cell periphery"/>
    <property type="evidence" value="ECO:0007669"/>
    <property type="project" value="TreeGrafter"/>
</dbReference>
<proteinExistence type="predicted"/>
<sequence length="341" mass="36455">MGFLGKSVLVSLVALWCFTSSAFTEEVNHVSQTPTLAPAPAPYHHGHHHPHPPHHHHPHPHPHPPAKSPVKPPVKAPVSPPTKAPVKPPVYPPTKAPVKPPTKAPVYPPTKAPVKPPTKAPVKPPVSPPTKPPVKPPVYPPTKAPVKPPTKPPVKPPVSPPAKPPVKPPVYPPTKAPVKPPTKPPVKPPVSPPAKPPVMPPVYPPKFNRSLVAVRGTVFCKSCKYAAYDSLTGAKPAEGATVRLVCKSKKNIISEATTDKNGYFFLLAPKTVTNYGFRGCRVYLVKSKDYKCNKVSKLFGGDVGAVLKPERSPGKSTVVINKLPYGIFNVGPFAFNPACPK</sequence>
<dbReference type="eggNOG" id="ENOG502QPUY">
    <property type="taxonomic scope" value="Eukaryota"/>
</dbReference>
<dbReference type="AlphaFoldDB" id="R0I769"/>
<reference evidence="5" key="1">
    <citation type="journal article" date="2013" name="Nat. Genet.">
        <title>The Capsella rubella genome and the genomic consequences of rapid mating system evolution.</title>
        <authorList>
            <person name="Slotte T."/>
            <person name="Hazzouri K.M."/>
            <person name="Agren J.A."/>
            <person name="Koenig D."/>
            <person name="Maumus F."/>
            <person name="Guo Y.L."/>
            <person name="Steige K."/>
            <person name="Platts A.E."/>
            <person name="Escobar J.S."/>
            <person name="Newman L.K."/>
            <person name="Wang W."/>
            <person name="Mandakova T."/>
            <person name="Vello E."/>
            <person name="Smith L.M."/>
            <person name="Henz S.R."/>
            <person name="Steffen J."/>
            <person name="Takuno S."/>
            <person name="Brandvain Y."/>
            <person name="Coop G."/>
            <person name="Andolfatto P."/>
            <person name="Hu T.T."/>
            <person name="Blanchette M."/>
            <person name="Clark R.M."/>
            <person name="Quesneville H."/>
            <person name="Nordborg M."/>
            <person name="Gaut B.S."/>
            <person name="Lysak M.A."/>
            <person name="Jenkins J."/>
            <person name="Grimwood J."/>
            <person name="Chapman J."/>
            <person name="Prochnik S."/>
            <person name="Shu S."/>
            <person name="Rokhsar D."/>
            <person name="Schmutz J."/>
            <person name="Weigel D."/>
            <person name="Wright S.I."/>
        </authorList>
    </citation>
    <scope>NUCLEOTIDE SEQUENCE [LARGE SCALE GENOMIC DNA]</scope>
    <source>
        <strain evidence="5">cv. Monte Gargano</strain>
    </source>
</reference>
<feature type="chain" id="PRO_5004342889" evidence="3">
    <location>
        <begin position="25"/>
        <end position="341"/>
    </location>
</feature>
<dbReference type="STRING" id="81985.R0I769"/>
<evidence type="ECO:0000313" key="5">
    <source>
        <dbReference type="Proteomes" id="UP000029121"/>
    </source>
</evidence>
<feature type="compositionally biased region" description="Basic residues" evidence="2">
    <location>
        <begin position="44"/>
        <end position="64"/>
    </location>
</feature>
<feature type="region of interest" description="Disordered" evidence="2">
    <location>
        <begin position="33"/>
        <end position="194"/>
    </location>
</feature>
<evidence type="ECO:0000256" key="2">
    <source>
        <dbReference type="SAM" id="MobiDB-lite"/>
    </source>
</evidence>
<name>R0I769_9BRAS</name>
<organism evidence="4 5">
    <name type="scientific">Capsella rubella</name>
    <dbReference type="NCBI Taxonomy" id="81985"/>
    <lineage>
        <taxon>Eukaryota</taxon>
        <taxon>Viridiplantae</taxon>
        <taxon>Streptophyta</taxon>
        <taxon>Embryophyta</taxon>
        <taxon>Tracheophyta</taxon>
        <taxon>Spermatophyta</taxon>
        <taxon>Magnoliopsida</taxon>
        <taxon>eudicotyledons</taxon>
        <taxon>Gunneridae</taxon>
        <taxon>Pentapetalae</taxon>
        <taxon>rosids</taxon>
        <taxon>malvids</taxon>
        <taxon>Brassicales</taxon>
        <taxon>Brassicaceae</taxon>
        <taxon>Camelineae</taxon>
        <taxon>Capsella</taxon>
    </lineage>
</organism>
<evidence type="ECO:0000256" key="3">
    <source>
        <dbReference type="SAM" id="SignalP"/>
    </source>
</evidence>
<gene>
    <name evidence="4" type="ORF">CARUB_v10009642mg</name>
</gene>
<feature type="compositionally biased region" description="Pro residues" evidence="2">
    <location>
        <begin position="65"/>
        <end position="194"/>
    </location>
</feature>
<keyword evidence="1 3" id="KW-0732">Signal</keyword>
<dbReference type="PRINTS" id="PR01217">
    <property type="entry name" value="PRICHEXTENSN"/>
</dbReference>
<dbReference type="EMBL" id="KB870805">
    <property type="protein sequence ID" value="EOA38164.1"/>
    <property type="molecule type" value="Genomic_DNA"/>
</dbReference>
<accession>R0I769</accession>